<dbReference type="PANTHER" id="PTHR43272:SF32">
    <property type="entry name" value="AMP-DEPENDENT SYNTHETASE_LIGASE DOMAIN-CONTAINING PROTEIN"/>
    <property type="match status" value="1"/>
</dbReference>
<dbReference type="InterPro" id="IPR020845">
    <property type="entry name" value="AMP-binding_CS"/>
</dbReference>
<dbReference type="InterPro" id="IPR042099">
    <property type="entry name" value="ANL_N_sf"/>
</dbReference>
<dbReference type="Pfam" id="PF00501">
    <property type="entry name" value="AMP-binding"/>
    <property type="match status" value="1"/>
</dbReference>
<keyword evidence="8" id="KW-1185">Reference proteome</keyword>
<dbReference type="InterPro" id="IPR000873">
    <property type="entry name" value="AMP-dep_synth/lig_dom"/>
</dbReference>
<evidence type="ECO:0000256" key="5">
    <source>
        <dbReference type="ARBA" id="ARBA00032875"/>
    </source>
</evidence>
<dbReference type="GO" id="GO:0016020">
    <property type="term" value="C:membrane"/>
    <property type="evidence" value="ECO:0007669"/>
    <property type="project" value="TreeGrafter"/>
</dbReference>
<keyword evidence="3" id="KW-0276">Fatty acid metabolism</keyword>
<dbReference type="Proteomes" id="UP000293291">
    <property type="component" value="Unassembled WGS sequence"/>
</dbReference>
<comment type="caution">
    <text evidence="7">The sequence shown here is derived from an EMBL/GenBank/DDBJ whole genome shotgun (WGS) entry which is preliminary data.</text>
</comment>
<dbReference type="AlphaFoldDB" id="A0A4Q2SCB6"/>
<name>A0A4Q2SCB6_9ACTN</name>
<evidence type="ECO:0000256" key="4">
    <source>
        <dbReference type="ARBA" id="ARBA00023098"/>
    </source>
</evidence>
<reference evidence="7 8" key="1">
    <citation type="submission" date="2019-01" db="EMBL/GenBank/DDBJ databases">
        <title>Novel species of Nocardioides.</title>
        <authorList>
            <person name="Liu Q."/>
            <person name="Xin Y.-H."/>
        </authorList>
    </citation>
    <scope>NUCLEOTIDE SEQUENCE [LARGE SCALE GENOMIC DNA]</scope>
    <source>
        <strain evidence="7 8">CGMCC 4.6875</strain>
    </source>
</reference>
<accession>A0A4Q2SCB6</accession>
<comment type="similarity">
    <text evidence="1">Belongs to the ATP-dependent AMP-binding enzyme family.</text>
</comment>
<evidence type="ECO:0000256" key="3">
    <source>
        <dbReference type="ARBA" id="ARBA00022832"/>
    </source>
</evidence>
<organism evidence="7 8">
    <name type="scientific">Nocardioides ganghwensis</name>
    <dbReference type="NCBI Taxonomy" id="252230"/>
    <lineage>
        <taxon>Bacteria</taxon>
        <taxon>Bacillati</taxon>
        <taxon>Actinomycetota</taxon>
        <taxon>Actinomycetes</taxon>
        <taxon>Propionibacteriales</taxon>
        <taxon>Nocardioidaceae</taxon>
        <taxon>Nocardioides</taxon>
    </lineage>
</organism>
<dbReference type="SUPFAM" id="SSF56801">
    <property type="entry name" value="Acetyl-CoA synthetase-like"/>
    <property type="match status" value="1"/>
</dbReference>
<dbReference type="GO" id="GO:0004467">
    <property type="term" value="F:long-chain fatty acid-CoA ligase activity"/>
    <property type="evidence" value="ECO:0007669"/>
    <property type="project" value="TreeGrafter"/>
</dbReference>
<gene>
    <name evidence="7" type="ORF">EUA07_10095</name>
</gene>
<evidence type="ECO:0000313" key="7">
    <source>
        <dbReference type="EMBL" id="RYC01905.1"/>
    </source>
</evidence>
<sequence>MREFSTPLSISIPTTGNLTDDVVANAHDHADTAVFSRATPDGWADVTAGEFHDEVRAVAKGLVAAGVEAGDRVALLSKTRYEWTLLDYAIWFAGAVTVPIYETSSAEQIGWILQDSGARAVVAEGPDHLARIREARRASDLTELQHVWSVQDNAVDVLGRLGSDISDELLEERRTSATPLDLATLIYTSGTTGKPKGCMITHGNFMFELGVAVDELSELFDTDEASTLLFLPLAHVFARIIQIGAVKSRARLGHSADIKNLVADLGEFKPTFILAVPRVFEKVFNTASQRATADGRGRIFDRAADIAIAYSRALDGKRVPVRLRAQHALFDRLVYGKLRQALGGSCTYAVSGGAPLGDRLGHFYRGIGLTVLEGYGLTETTAALCVNLPDAQKIGTVGRPIPGTSVRVADDGELLFRGGQVFAGYWGNEAATAEALDRNGWLHTGDVGEVDDEGFVRITGRKKEIIVTAGGKNVAPAVLEDRLRAHPLVDQCLVVGDGQPFIGALVTIDRETFPAWAEQHGKGDDLARMVEDPDLVSAVQEAVDEANKAVSKAEAIRKFTILPGEWTEEGGQLTPSLKLKRRVVMRESREEIEALYLG</sequence>
<dbReference type="Gene3D" id="3.40.50.12780">
    <property type="entry name" value="N-terminal domain of ligase-like"/>
    <property type="match status" value="1"/>
</dbReference>
<evidence type="ECO:0000256" key="1">
    <source>
        <dbReference type="ARBA" id="ARBA00006432"/>
    </source>
</evidence>
<evidence type="ECO:0000256" key="2">
    <source>
        <dbReference type="ARBA" id="ARBA00022598"/>
    </source>
</evidence>
<protein>
    <recommendedName>
        <fullName evidence="5">Acyl-CoA synthetase</fullName>
    </recommendedName>
</protein>
<dbReference type="RefSeq" id="WP_129455038.1">
    <property type="nucleotide sequence ID" value="NZ_JACXYX010000014.1"/>
</dbReference>
<dbReference type="EMBL" id="SDWU01000010">
    <property type="protein sequence ID" value="RYC01905.1"/>
    <property type="molecule type" value="Genomic_DNA"/>
</dbReference>
<keyword evidence="4" id="KW-0443">Lipid metabolism</keyword>
<dbReference type="CDD" id="cd05907">
    <property type="entry name" value="VL_LC_FACS_like"/>
    <property type="match status" value="1"/>
</dbReference>
<evidence type="ECO:0000313" key="8">
    <source>
        <dbReference type="Proteomes" id="UP000293291"/>
    </source>
</evidence>
<feature type="domain" description="AMP-dependent synthetase/ligase" evidence="6">
    <location>
        <begin position="26"/>
        <end position="426"/>
    </location>
</feature>
<dbReference type="PROSITE" id="PS00455">
    <property type="entry name" value="AMP_BINDING"/>
    <property type="match status" value="1"/>
</dbReference>
<dbReference type="PANTHER" id="PTHR43272">
    <property type="entry name" value="LONG-CHAIN-FATTY-ACID--COA LIGASE"/>
    <property type="match status" value="1"/>
</dbReference>
<dbReference type="Pfam" id="PF23562">
    <property type="entry name" value="AMP-binding_C_3"/>
    <property type="match status" value="1"/>
</dbReference>
<proteinExistence type="inferred from homology"/>
<keyword evidence="2 7" id="KW-0436">Ligase</keyword>
<evidence type="ECO:0000259" key="6">
    <source>
        <dbReference type="Pfam" id="PF00501"/>
    </source>
</evidence>
<dbReference type="OrthoDB" id="9803968at2"/>